<comment type="caution">
    <text evidence="1">The sequence shown here is derived from an EMBL/GenBank/DDBJ whole genome shotgun (WGS) entry which is preliminary data.</text>
</comment>
<dbReference type="Pfam" id="PF07875">
    <property type="entry name" value="Coat_F"/>
    <property type="match status" value="1"/>
</dbReference>
<protein>
    <submittedName>
        <fullName evidence="1">Spore coat protein</fullName>
    </submittedName>
</protein>
<dbReference type="InterPro" id="IPR012347">
    <property type="entry name" value="Ferritin-like"/>
</dbReference>
<evidence type="ECO:0000313" key="1">
    <source>
        <dbReference type="EMBL" id="MBA4495236.1"/>
    </source>
</evidence>
<keyword evidence="1" id="KW-0167">Capsid protein</keyword>
<dbReference type="Gene3D" id="1.20.1260.10">
    <property type="match status" value="1"/>
</dbReference>
<reference evidence="1 2" key="1">
    <citation type="submission" date="2020-07" db="EMBL/GenBank/DDBJ databases">
        <authorList>
            <person name="Feng H."/>
        </authorList>
    </citation>
    <scope>NUCLEOTIDE SEQUENCE [LARGE SCALE GENOMIC DNA]</scope>
    <source>
        <strain evidence="2">s-10</strain>
    </source>
</reference>
<dbReference type="InterPro" id="IPR012851">
    <property type="entry name" value="Spore_coat_CotF-like"/>
</dbReference>
<accession>A0A7W1WSW5</accession>
<dbReference type="Proteomes" id="UP000535491">
    <property type="component" value="Unassembled WGS sequence"/>
</dbReference>
<dbReference type="EMBL" id="JACEIQ010000013">
    <property type="protein sequence ID" value="MBA4495236.1"/>
    <property type="molecule type" value="Genomic_DNA"/>
</dbReference>
<name>A0A7W1WSW5_9BACL</name>
<keyword evidence="1" id="KW-0946">Virion</keyword>
<organism evidence="1 2">
    <name type="scientific">Paenactinomyces guangxiensis</name>
    <dbReference type="NCBI Taxonomy" id="1490290"/>
    <lineage>
        <taxon>Bacteria</taxon>
        <taxon>Bacillati</taxon>
        <taxon>Bacillota</taxon>
        <taxon>Bacilli</taxon>
        <taxon>Bacillales</taxon>
        <taxon>Thermoactinomycetaceae</taxon>
        <taxon>Paenactinomyces</taxon>
    </lineage>
</organism>
<dbReference type="AlphaFoldDB" id="A0A7W1WSW5"/>
<dbReference type="RefSeq" id="WP_181752478.1">
    <property type="nucleotide sequence ID" value="NZ_JACEIQ010000013.1"/>
</dbReference>
<proteinExistence type="predicted"/>
<gene>
    <name evidence="1" type="ORF">H1191_13065</name>
</gene>
<evidence type="ECO:0000313" key="2">
    <source>
        <dbReference type="Proteomes" id="UP000535491"/>
    </source>
</evidence>
<keyword evidence="2" id="KW-1185">Reference proteome</keyword>
<sequence>MNDLDMLFDAAEFEKATASSFSVLAADCGSEELRQMLLQHHSTIQQHQRQFAQLMAKLQGSQRNPV</sequence>